<evidence type="ECO:0000256" key="1">
    <source>
        <dbReference type="SAM" id="MobiDB-lite"/>
    </source>
</evidence>
<evidence type="ECO:0000313" key="3">
    <source>
        <dbReference type="EMBL" id="PQK08185.1"/>
    </source>
</evidence>
<feature type="chain" id="PRO_5015429930" description="Heat-labile enterotoxin IIA, A chain" evidence="2">
    <location>
        <begin position="17"/>
        <end position="380"/>
    </location>
</feature>
<name>A0A2S7XW99_BEABA</name>
<keyword evidence="2" id="KW-0732">Signal</keyword>
<proteinExistence type="predicted"/>
<feature type="region of interest" description="Disordered" evidence="1">
    <location>
        <begin position="73"/>
        <end position="94"/>
    </location>
</feature>
<evidence type="ECO:0000256" key="2">
    <source>
        <dbReference type="SAM" id="SignalP"/>
    </source>
</evidence>
<reference evidence="3 4" key="1">
    <citation type="submission" date="2016-07" db="EMBL/GenBank/DDBJ databases">
        <title>Comparative genomics of the entomopathogenic fungus Beauveria bassiana.</title>
        <authorList>
            <person name="Valero Jimenez C.A."/>
            <person name="Zwaan B.J."/>
            <person name="Van Kan J.A."/>
            <person name="Takken W."/>
            <person name="Debets A.J."/>
            <person name="Schoustra S.E."/>
            <person name="Koenraadt C.J."/>
        </authorList>
    </citation>
    <scope>NUCLEOTIDE SEQUENCE [LARGE SCALE GENOMIC DNA]</scope>
    <source>
        <strain evidence="3 4">ARSEF 8028</strain>
    </source>
</reference>
<dbReference type="Proteomes" id="UP000237441">
    <property type="component" value="Unassembled WGS sequence"/>
</dbReference>
<evidence type="ECO:0008006" key="5">
    <source>
        <dbReference type="Google" id="ProtNLM"/>
    </source>
</evidence>
<gene>
    <name evidence="3" type="ORF">BB8028_0001g02640</name>
</gene>
<dbReference type="OrthoDB" id="4937746at2759"/>
<accession>A0A2S7XW99</accession>
<feature type="signal peptide" evidence="2">
    <location>
        <begin position="1"/>
        <end position="16"/>
    </location>
</feature>
<dbReference type="EMBL" id="JRHA01000001">
    <property type="protein sequence ID" value="PQK08185.1"/>
    <property type="molecule type" value="Genomic_DNA"/>
</dbReference>
<organism evidence="3 4">
    <name type="scientific">Beauveria bassiana</name>
    <name type="common">White muscardine disease fungus</name>
    <name type="synonym">Tritirachium shiotae</name>
    <dbReference type="NCBI Taxonomy" id="176275"/>
    <lineage>
        <taxon>Eukaryota</taxon>
        <taxon>Fungi</taxon>
        <taxon>Dikarya</taxon>
        <taxon>Ascomycota</taxon>
        <taxon>Pezizomycotina</taxon>
        <taxon>Sordariomycetes</taxon>
        <taxon>Hypocreomycetidae</taxon>
        <taxon>Hypocreales</taxon>
        <taxon>Cordycipitaceae</taxon>
        <taxon>Beauveria</taxon>
    </lineage>
</organism>
<dbReference type="AlphaFoldDB" id="A0A2S7XW99"/>
<sequence>MRITLFSIVAIALASANLGTRQAPPPIQNSEPPGKQICNALCRGMMKWGLNDALKPPATVNPPLTNMPLGLGVPQPKSKPDPSVKTGVTRVPGQPLGPQKCRPCNRKRQLCCGGAPTKEILTSNNGRPVHRMARIRVTRAVAKAAAFSLLVPHARNLLEEIKQWDNPIGYAVKWLDEAIAALQEAIGGPQRYDIDGNDLKAKLICALKGGEAEDIVAGRKNKICIPMADEFKEDLESDFKKGRLDELIEMCKDESYKGGDPHVWEWFKRRCAALRRTDEYAERIWQMGLDGLLDACSNLGDSPAQDQDVQAKLETRCTALQEEIYQVELAAKLPPYWARKVISSGCKCPPWYVSPPTGSCVMMCRTAAQISRRPRPGNQQ</sequence>
<protein>
    <recommendedName>
        <fullName evidence="5">Heat-labile enterotoxin IIA, A chain</fullName>
    </recommendedName>
</protein>
<comment type="caution">
    <text evidence="3">The sequence shown here is derived from an EMBL/GenBank/DDBJ whole genome shotgun (WGS) entry which is preliminary data.</text>
</comment>
<evidence type="ECO:0000313" key="4">
    <source>
        <dbReference type="Proteomes" id="UP000237441"/>
    </source>
</evidence>